<organism evidence="2 3">
    <name type="scientific">Balneicella halophila</name>
    <dbReference type="NCBI Taxonomy" id="1537566"/>
    <lineage>
        <taxon>Bacteria</taxon>
        <taxon>Pseudomonadati</taxon>
        <taxon>Bacteroidota</taxon>
        <taxon>Bacteroidia</taxon>
        <taxon>Bacteroidales</taxon>
        <taxon>Balneicellaceae</taxon>
        <taxon>Balneicella</taxon>
    </lineage>
</organism>
<dbReference type="SUPFAM" id="SSF55729">
    <property type="entry name" value="Acyl-CoA N-acyltransferases (Nat)"/>
    <property type="match status" value="1"/>
</dbReference>
<dbReference type="InterPro" id="IPR016181">
    <property type="entry name" value="Acyl_CoA_acyltransferase"/>
</dbReference>
<dbReference type="InterPro" id="IPR031165">
    <property type="entry name" value="GNAT_YJDJ"/>
</dbReference>
<feature type="domain" description="N-acetyltransferase" evidence="1">
    <location>
        <begin position="9"/>
        <end position="95"/>
    </location>
</feature>
<sequence>MMETDLELIDNKEKKQYEFHIDGYTPRIEYIKSKNDEIYLTHTEVPSALEGRGIGTQLVEKALIDIKKQNLRLVPLCTFVATYIKRHPEWREIILRGINV</sequence>
<evidence type="ECO:0000313" key="2">
    <source>
        <dbReference type="EMBL" id="PVX52192.1"/>
    </source>
</evidence>
<comment type="caution">
    <text evidence="2">The sequence shown here is derived from an EMBL/GenBank/DDBJ whole genome shotgun (WGS) entry which is preliminary data.</text>
</comment>
<dbReference type="Proteomes" id="UP000251835">
    <property type="component" value="Unassembled WGS sequence"/>
</dbReference>
<dbReference type="Gene3D" id="3.40.630.30">
    <property type="match status" value="1"/>
</dbReference>
<dbReference type="Pfam" id="PF14542">
    <property type="entry name" value="Acetyltransf_CG"/>
    <property type="match status" value="1"/>
</dbReference>
<dbReference type="EMBL" id="QENZ01000003">
    <property type="protein sequence ID" value="PVX52192.1"/>
    <property type="molecule type" value="Genomic_DNA"/>
</dbReference>
<dbReference type="PANTHER" id="PTHR31435:SF10">
    <property type="entry name" value="BSR4717 PROTEIN"/>
    <property type="match status" value="1"/>
</dbReference>
<proteinExistence type="predicted"/>
<evidence type="ECO:0000259" key="1">
    <source>
        <dbReference type="PROSITE" id="PS51729"/>
    </source>
</evidence>
<protein>
    <recommendedName>
        <fullName evidence="1">N-acetyltransferase domain-containing protein</fullName>
    </recommendedName>
</protein>
<reference evidence="2 3" key="1">
    <citation type="submission" date="2018-05" db="EMBL/GenBank/DDBJ databases">
        <title>Genomic Encyclopedia of Type Strains, Phase IV (KMG-IV): sequencing the most valuable type-strain genomes for metagenomic binning, comparative biology and taxonomic classification.</title>
        <authorList>
            <person name="Goeker M."/>
        </authorList>
    </citation>
    <scope>NUCLEOTIDE SEQUENCE [LARGE SCALE GENOMIC DNA]</scope>
    <source>
        <strain evidence="2 3">DSM 28579</strain>
    </source>
</reference>
<gene>
    <name evidence="2" type="ORF">C7377_0496</name>
</gene>
<dbReference type="InterPro" id="IPR045057">
    <property type="entry name" value="Gcn5-rel_NAT"/>
</dbReference>
<dbReference type="AlphaFoldDB" id="A0A7L4URR5"/>
<name>A0A7L4URR5_BALHA</name>
<evidence type="ECO:0000313" key="3">
    <source>
        <dbReference type="Proteomes" id="UP000251835"/>
    </source>
</evidence>
<keyword evidence="3" id="KW-1185">Reference proteome</keyword>
<dbReference type="PROSITE" id="PS51729">
    <property type="entry name" value="GNAT_YJDJ"/>
    <property type="match status" value="1"/>
</dbReference>
<dbReference type="PANTHER" id="PTHR31435">
    <property type="entry name" value="PROTEIN NATD1"/>
    <property type="match status" value="1"/>
</dbReference>
<accession>A0A7L4URR5</accession>